<reference evidence="3 4" key="1">
    <citation type="journal article" date="2018" name="Sci. Rep.">
        <title>Genomic signatures of local adaptation to the degree of environmental predictability in rotifers.</title>
        <authorList>
            <person name="Franch-Gras L."/>
            <person name="Hahn C."/>
            <person name="Garcia-Roger E.M."/>
            <person name="Carmona M.J."/>
            <person name="Serra M."/>
            <person name="Gomez A."/>
        </authorList>
    </citation>
    <scope>NUCLEOTIDE SEQUENCE [LARGE SCALE GENOMIC DNA]</scope>
    <source>
        <strain evidence="3">HYR1</strain>
    </source>
</reference>
<evidence type="ECO:0000313" key="4">
    <source>
        <dbReference type="Proteomes" id="UP000276133"/>
    </source>
</evidence>
<keyword evidence="2" id="KW-0812">Transmembrane</keyword>
<keyword evidence="4" id="KW-1185">Reference proteome</keyword>
<dbReference type="AlphaFoldDB" id="A0A3M7RGD4"/>
<protein>
    <submittedName>
        <fullName evidence="3">Uncharacterized protein</fullName>
    </submittedName>
</protein>
<gene>
    <name evidence="3" type="ORF">BpHYR1_046358</name>
</gene>
<feature type="compositionally biased region" description="Basic and acidic residues" evidence="1">
    <location>
        <begin position="91"/>
        <end position="103"/>
    </location>
</feature>
<keyword evidence="2" id="KW-1133">Transmembrane helix</keyword>
<proteinExistence type="predicted"/>
<sequence length="103" mass="11900">MIEYVTYEKAKAVISGRGKEACKQELMTCLKDLSKKVMYFFWICLYPSLDTLGLWFRASQNSCRVCSCWPTVKNCQIHRAGNGSGKFYKKGSRDGEKKQLQKR</sequence>
<evidence type="ECO:0000256" key="1">
    <source>
        <dbReference type="SAM" id="MobiDB-lite"/>
    </source>
</evidence>
<accession>A0A3M7RGD4</accession>
<evidence type="ECO:0000256" key="2">
    <source>
        <dbReference type="SAM" id="Phobius"/>
    </source>
</evidence>
<comment type="caution">
    <text evidence="3">The sequence shown here is derived from an EMBL/GenBank/DDBJ whole genome shotgun (WGS) entry which is preliminary data.</text>
</comment>
<feature type="transmembrane region" description="Helical" evidence="2">
    <location>
        <begin position="37"/>
        <end position="56"/>
    </location>
</feature>
<dbReference type="EMBL" id="REGN01003438">
    <property type="protein sequence ID" value="RNA22519.1"/>
    <property type="molecule type" value="Genomic_DNA"/>
</dbReference>
<feature type="region of interest" description="Disordered" evidence="1">
    <location>
        <begin position="81"/>
        <end position="103"/>
    </location>
</feature>
<name>A0A3M7RGD4_BRAPC</name>
<keyword evidence="2" id="KW-0472">Membrane</keyword>
<dbReference type="Proteomes" id="UP000276133">
    <property type="component" value="Unassembled WGS sequence"/>
</dbReference>
<evidence type="ECO:0000313" key="3">
    <source>
        <dbReference type="EMBL" id="RNA22519.1"/>
    </source>
</evidence>
<organism evidence="3 4">
    <name type="scientific">Brachionus plicatilis</name>
    <name type="common">Marine rotifer</name>
    <name type="synonym">Brachionus muelleri</name>
    <dbReference type="NCBI Taxonomy" id="10195"/>
    <lineage>
        <taxon>Eukaryota</taxon>
        <taxon>Metazoa</taxon>
        <taxon>Spiralia</taxon>
        <taxon>Gnathifera</taxon>
        <taxon>Rotifera</taxon>
        <taxon>Eurotatoria</taxon>
        <taxon>Monogononta</taxon>
        <taxon>Pseudotrocha</taxon>
        <taxon>Ploima</taxon>
        <taxon>Brachionidae</taxon>
        <taxon>Brachionus</taxon>
    </lineage>
</organism>